<dbReference type="AlphaFoldDB" id="A0A4P9XJ66"/>
<keyword evidence="3" id="KW-1185">Reference proteome</keyword>
<evidence type="ECO:0000256" key="1">
    <source>
        <dbReference type="SAM" id="MobiDB-lite"/>
    </source>
</evidence>
<dbReference type="Proteomes" id="UP000271241">
    <property type="component" value="Unassembled WGS sequence"/>
</dbReference>
<reference evidence="3" key="1">
    <citation type="journal article" date="2018" name="Nat. Microbiol.">
        <title>Leveraging single-cell genomics to expand the fungal tree of life.</title>
        <authorList>
            <person name="Ahrendt S.R."/>
            <person name="Quandt C.A."/>
            <person name="Ciobanu D."/>
            <person name="Clum A."/>
            <person name="Salamov A."/>
            <person name="Andreopoulos B."/>
            <person name="Cheng J.F."/>
            <person name="Woyke T."/>
            <person name="Pelin A."/>
            <person name="Henrissat B."/>
            <person name="Reynolds N.K."/>
            <person name="Benny G.L."/>
            <person name="Smith M.E."/>
            <person name="James T.Y."/>
            <person name="Grigoriev I.V."/>
        </authorList>
    </citation>
    <scope>NUCLEOTIDE SEQUENCE [LARGE SCALE GENOMIC DNA]</scope>
    <source>
        <strain evidence="3">RSA 1356</strain>
    </source>
</reference>
<feature type="region of interest" description="Disordered" evidence="1">
    <location>
        <begin position="537"/>
        <end position="562"/>
    </location>
</feature>
<feature type="compositionally biased region" description="Gly residues" evidence="1">
    <location>
        <begin position="500"/>
        <end position="509"/>
    </location>
</feature>
<name>A0A4P9XJ66_9FUNG</name>
<accession>A0A4P9XJ66</accession>
<proteinExistence type="predicted"/>
<dbReference type="EMBL" id="KZ993033">
    <property type="protein sequence ID" value="RKP05785.1"/>
    <property type="molecule type" value="Genomic_DNA"/>
</dbReference>
<protein>
    <submittedName>
        <fullName evidence="2">Uncharacterized protein</fullName>
    </submittedName>
</protein>
<feature type="region of interest" description="Disordered" evidence="1">
    <location>
        <begin position="463"/>
        <end position="514"/>
    </location>
</feature>
<evidence type="ECO:0000313" key="2">
    <source>
        <dbReference type="EMBL" id="RKP05785.1"/>
    </source>
</evidence>
<organism evidence="2 3">
    <name type="scientific">Thamnocephalis sphaerospora</name>
    <dbReference type="NCBI Taxonomy" id="78915"/>
    <lineage>
        <taxon>Eukaryota</taxon>
        <taxon>Fungi</taxon>
        <taxon>Fungi incertae sedis</taxon>
        <taxon>Zoopagomycota</taxon>
        <taxon>Zoopagomycotina</taxon>
        <taxon>Zoopagomycetes</taxon>
        <taxon>Zoopagales</taxon>
        <taxon>Sigmoideomycetaceae</taxon>
        <taxon>Thamnocephalis</taxon>
    </lineage>
</organism>
<feature type="non-terminal residue" evidence="2">
    <location>
        <position position="562"/>
    </location>
</feature>
<evidence type="ECO:0000313" key="3">
    <source>
        <dbReference type="Proteomes" id="UP000271241"/>
    </source>
</evidence>
<sequence length="562" mass="64185">MPLSQQLRMRCKNYYDNLNKRSRLCTEIEKAEEKANSTLTMQSVYTRKLADDIINAYFAERLLHIQDEHVREHEALLVKDWDDEKRKAAIRESIGGEWSDPDSIFAAIYDQYKLEPGQNMADIEYGTVFTRSIVRRDPVEADLDFNKIFIYDHPVENEANRLSYAEGLIGMLNQARICKNIDESCCPELFHDSCYIRMNGAGLSSEEDGELLPFHADEQELRAVQFFIGLLSDRKILRFVKTECDIRIVLYALLMETKVWLTNEPYARLFIARDLEIKPGAAHMQKNDMSRTAYGLDVKPDFRLSVVLEALVQGNDYREEDYPGDILKRELCFMQSEVKKKFNDDEDFFFQMVDAVCRQEALLYGYKSTTEISNEDYAPFCVGTFVHGLQIDFYLSVPAHPDTESRRFHIYKYKTIKLPTNDGTIASIKYIEASVAFCNQIDLVRERLRRSRTAAQAAQAVEAVERERKRKRLNDLPGKSKAPNPTAKRRRGNEGQRDNGAGGGNGRGNTGRVREALEDAGIIAHDSFELVHSGISPLARDGTNERVSAANADSASKTDKEQ</sequence>
<gene>
    <name evidence="2" type="ORF">THASP1DRAFT_25777</name>
</gene>